<accession>A0AAV1E4U0</accession>
<dbReference type="CDD" id="cd03784">
    <property type="entry name" value="GT1_Gtf-like"/>
    <property type="match status" value="1"/>
</dbReference>
<comment type="similarity">
    <text evidence="1">Belongs to the UDP-glycosyltransferase family.</text>
</comment>
<dbReference type="FunFam" id="3.40.50.2000:FF:000088">
    <property type="entry name" value="Glycosyltransferase"/>
    <property type="match status" value="1"/>
</dbReference>
<keyword evidence="2" id="KW-0328">Glycosyltransferase</keyword>
<dbReference type="EMBL" id="OX459125">
    <property type="protein sequence ID" value="CAI9115205.1"/>
    <property type="molecule type" value="Genomic_DNA"/>
</dbReference>
<evidence type="ECO:0000313" key="6">
    <source>
        <dbReference type="Proteomes" id="UP001161247"/>
    </source>
</evidence>
<keyword evidence="4" id="KW-0812">Transmembrane</keyword>
<dbReference type="PANTHER" id="PTHR48049:SF60">
    <property type="entry name" value="UDP-GLYCOSYLTRANSFERASE 91B1"/>
    <property type="match status" value="1"/>
</dbReference>
<dbReference type="Proteomes" id="UP001161247">
    <property type="component" value="Chromosome 8"/>
</dbReference>
<evidence type="ECO:0000256" key="1">
    <source>
        <dbReference type="ARBA" id="ARBA00009995"/>
    </source>
</evidence>
<dbReference type="GO" id="GO:0035251">
    <property type="term" value="F:UDP-glucosyltransferase activity"/>
    <property type="evidence" value="ECO:0007669"/>
    <property type="project" value="InterPro"/>
</dbReference>
<dbReference type="PANTHER" id="PTHR48049">
    <property type="entry name" value="GLYCOSYLTRANSFERASE"/>
    <property type="match status" value="1"/>
</dbReference>
<protein>
    <submittedName>
        <fullName evidence="5">OLC1v1016045C1</fullName>
    </submittedName>
</protein>
<evidence type="ECO:0000256" key="2">
    <source>
        <dbReference type="ARBA" id="ARBA00022676"/>
    </source>
</evidence>
<dbReference type="InterPro" id="IPR050481">
    <property type="entry name" value="UDP-glycosyltransf_plant"/>
</dbReference>
<sequence length="467" mass="52088">MATTENKNLSPNSLHVVMFPWLAFGHMIPFLELSKFIAQKGHKITFVSTPKNIARLPKLPPNLTSSINFLSLSLPKVDGLPGDVEATVDLGSHDVSLLKKAFDGLKPELTSFLENSLPEWIVYDFSHYWLPPAADKLGIGKVFFSILSASSLVFFGAFGKPDPRTKLEDFTVPPPWVPFETKVAFKLHESKWMLSCHHEDGSGVSDIQRSGSSASGSDLILVRQCNELEGKWIKLLEEINHKPVLPVGLLPPRMEENAVDYENPSWFPIKEWLDGQESGSVLYVAFGSEVAMSQPELTELALGLELSEVPFFWAIRKSTETIELPEGFEERVKGRGIVWRSWAPQLSILRHDSVGGFLSHCGWSSVIEGLMFGHPIIMLPFVIDTGLVARVLGEKMVGIEIPRDEMDGSYTRESVAESVKLVMVKNEGKIYREKSKEIGEIFGNREIQDGYIDGLVEYLENNGSCQI</sequence>
<keyword evidence="4" id="KW-0472">Membrane</keyword>
<name>A0AAV1E4U0_OLDCO</name>
<evidence type="ECO:0000313" key="5">
    <source>
        <dbReference type="EMBL" id="CAI9115205.1"/>
    </source>
</evidence>
<dbReference type="FunFam" id="3.40.50.2000:FF:000037">
    <property type="entry name" value="Glycosyltransferase"/>
    <property type="match status" value="1"/>
</dbReference>
<keyword evidence="3" id="KW-0808">Transferase</keyword>
<reference evidence="5" key="1">
    <citation type="submission" date="2023-03" db="EMBL/GenBank/DDBJ databases">
        <authorList>
            <person name="Julca I."/>
        </authorList>
    </citation>
    <scope>NUCLEOTIDE SEQUENCE</scope>
</reference>
<dbReference type="SUPFAM" id="SSF53756">
    <property type="entry name" value="UDP-Glycosyltransferase/glycogen phosphorylase"/>
    <property type="match status" value="1"/>
</dbReference>
<dbReference type="AlphaFoldDB" id="A0AAV1E4U0"/>
<proteinExistence type="inferred from homology"/>
<dbReference type="Gene3D" id="3.40.50.2000">
    <property type="entry name" value="Glycogen Phosphorylase B"/>
    <property type="match status" value="2"/>
</dbReference>
<evidence type="ECO:0000256" key="4">
    <source>
        <dbReference type="SAM" id="Phobius"/>
    </source>
</evidence>
<evidence type="ECO:0000256" key="3">
    <source>
        <dbReference type="ARBA" id="ARBA00022679"/>
    </source>
</evidence>
<organism evidence="5 6">
    <name type="scientific">Oldenlandia corymbosa var. corymbosa</name>
    <dbReference type="NCBI Taxonomy" id="529605"/>
    <lineage>
        <taxon>Eukaryota</taxon>
        <taxon>Viridiplantae</taxon>
        <taxon>Streptophyta</taxon>
        <taxon>Embryophyta</taxon>
        <taxon>Tracheophyta</taxon>
        <taxon>Spermatophyta</taxon>
        <taxon>Magnoliopsida</taxon>
        <taxon>eudicotyledons</taxon>
        <taxon>Gunneridae</taxon>
        <taxon>Pentapetalae</taxon>
        <taxon>asterids</taxon>
        <taxon>lamiids</taxon>
        <taxon>Gentianales</taxon>
        <taxon>Rubiaceae</taxon>
        <taxon>Rubioideae</taxon>
        <taxon>Spermacoceae</taxon>
        <taxon>Hedyotis-Oldenlandia complex</taxon>
        <taxon>Oldenlandia</taxon>
    </lineage>
</organism>
<feature type="transmembrane region" description="Helical" evidence="4">
    <location>
        <begin position="12"/>
        <end position="33"/>
    </location>
</feature>
<dbReference type="Pfam" id="PF00201">
    <property type="entry name" value="UDPGT"/>
    <property type="match status" value="1"/>
</dbReference>
<keyword evidence="4" id="KW-1133">Transmembrane helix</keyword>
<gene>
    <name evidence="5" type="ORF">OLC1_LOCUS21776</name>
</gene>
<dbReference type="InterPro" id="IPR002213">
    <property type="entry name" value="UDP_glucos_trans"/>
</dbReference>
<keyword evidence="6" id="KW-1185">Reference proteome</keyword>